<dbReference type="Proteomes" id="UP001497457">
    <property type="component" value="Chromosome 19rd"/>
</dbReference>
<evidence type="ECO:0000256" key="1">
    <source>
        <dbReference type="SAM" id="Phobius"/>
    </source>
</evidence>
<feature type="transmembrane region" description="Helical" evidence="1">
    <location>
        <begin position="28"/>
        <end position="49"/>
    </location>
</feature>
<keyword evidence="1" id="KW-1133">Transmembrane helix</keyword>
<dbReference type="AlphaFoldDB" id="A0ABC8ZTF0"/>
<feature type="transmembrane region" description="Helical" evidence="1">
    <location>
        <begin position="143"/>
        <end position="169"/>
    </location>
</feature>
<feature type="transmembrane region" description="Helical" evidence="1">
    <location>
        <begin position="80"/>
        <end position="100"/>
    </location>
</feature>
<name>A0ABC8ZTF0_9POAL</name>
<dbReference type="EMBL" id="OZ075129">
    <property type="protein sequence ID" value="CAL4965312.1"/>
    <property type="molecule type" value="Genomic_DNA"/>
</dbReference>
<proteinExistence type="predicted"/>
<evidence type="ECO:0000313" key="2">
    <source>
        <dbReference type="EMBL" id="CAL4965312.1"/>
    </source>
</evidence>
<evidence type="ECO:0000313" key="3">
    <source>
        <dbReference type="Proteomes" id="UP001497457"/>
    </source>
</evidence>
<keyword evidence="1" id="KW-0472">Membrane</keyword>
<keyword evidence="1" id="KW-0812">Transmembrane</keyword>
<organism evidence="2 3">
    <name type="scientific">Urochloa decumbens</name>
    <dbReference type="NCBI Taxonomy" id="240449"/>
    <lineage>
        <taxon>Eukaryota</taxon>
        <taxon>Viridiplantae</taxon>
        <taxon>Streptophyta</taxon>
        <taxon>Embryophyta</taxon>
        <taxon>Tracheophyta</taxon>
        <taxon>Spermatophyta</taxon>
        <taxon>Magnoliopsida</taxon>
        <taxon>Liliopsida</taxon>
        <taxon>Poales</taxon>
        <taxon>Poaceae</taxon>
        <taxon>PACMAD clade</taxon>
        <taxon>Panicoideae</taxon>
        <taxon>Panicodae</taxon>
        <taxon>Paniceae</taxon>
        <taxon>Melinidinae</taxon>
        <taxon>Urochloa</taxon>
    </lineage>
</organism>
<keyword evidence="3" id="KW-1185">Reference proteome</keyword>
<gene>
    <name evidence="2" type="ORF">URODEC1_LOCUS47141</name>
</gene>
<protein>
    <submittedName>
        <fullName evidence="2">Uncharacterized protein</fullName>
    </submittedName>
</protein>
<reference evidence="3" key="1">
    <citation type="submission" date="2024-06" db="EMBL/GenBank/DDBJ databases">
        <authorList>
            <person name="Ryan C."/>
        </authorList>
    </citation>
    <scope>NUCLEOTIDE SEQUENCE [LARGE SCALE GENOMIC DNA]</scope>
</reference>
<accession>A0ABC8ZTF0</accession>
<reference evidence="2 3" key="2">
    <citation type="submission" date="2024-10" db="EMBL/GenBank/DDBJ databases">
        <authorList>
            <person name="Ryan C."/>
        </authorList>
    </citation>
    <scope>NUCLEOTIDE SEQUENCE [LARGE SCALE GENOMIC DNA]</scope>
</reference>
<sequence length="174" mass="18854">MADKNKMPPLPPVSLAKNKEEAAGPFPAVKFVSVWVLSTSFLYTLVYTINRLFDTTPSPCDPCIPLTDADAAKVDALANGMMWCAAPQAAAAALALLLLPCRRRWMWLVRRALAYAALAAAIVSHLMYTSAVRVVLAADPWNFSFMIPCSIAILTFAVGDLLSFLALLLPVDLE</sequence>
<feature type="transmembrane region" description="Helical" evidence="1">
    <location>
        <begin position="112"/>
        <end position="131"/>
    </location>
</feature>